<organism evidence="1 2">
    <name type="scientific">Roridomyces roridus</name>
    <dbReference type="NCBI Taxonomy" id="1738132"/>
    <lineage>
        <taxon>Eukaryota</taxon>
        <taxon>Fungi</taxon>
        <taxon>Dikarya</taxon>
        <taxon>Basidiomycota</taxon>
        <taxon>Agaricomycotina</taxon>
        <taxon>Agaricomycetes</taxon>
        <taxon>Agaricomycetidae</taxon>
        <taxon>Agaricales</taxon>
        <taxon>Marasmiineae</taxon>
        <taxon>Mycenaceae</taxon>
        <taxon>Roridomyces</taxon>
    </lineage>
</organism>
<evidence type="ECO:0000313" key="1">
    <source>
        <dbReference type="EMBL" id="KAJ7624810.1"/>
    </source>
</evidence>
<dbReference type="Proteomes" id="UP001221142">
    <property type="component" value="Unassembled WGS sequence"/>
</dbReference>
<reference evidence="1" key="1">
    <citation type="submission" date="2023-03" db="EMBL/GenBank/DDBJ databases">
        <title>Massive genome expansion in bonnet fungi (Mycena s.s.) driven by repeated elements and novel gene families across ecological guilds.</title>
        <authorList>
            <consortium name="Lawrence Berkeley National Laboratory"/>
            <person name="Harder C.B."/>
            <person name="Miyauchi S."/>
            <person name="Viragh M."/>
            <person name="Kuo A."/>
            <person name="Thoen E."/>
            <person name="Andreopoulos B."/>
            <person name="Lu D."/>
            <person name="Skrede I."/>
            <person name="Drula E."/>
            <person name="Henrissat B."/>
            <person name="Morin E."/>
            <person name="Kohler A."/>
            <person name="Barry K."/>
            <person name="LaButti K."/>
            <person name="Morin E."/>
            <person name="Salamov A."/>
            <person name="Lipzen A."/>
            <person name="Mereny Z."/>
            <person name="Hegedus B."/>
            <person name="Baldrian P."/>
            <person name="Stursova M."/>
            <person name="Weitz H."/>
            <person name="Taylor A."/>
            <person name="Grigoriev I.V."/>
            <person name="Nagy L.G."/>
            <person name="Martin F."/>
            <person name="Kauserud H."/>
        </authorList>
    </citation>
    <scope>NUCLEOTIDE SEQUENCE</scope>
    <source>
        <strain evidence="1">9284</strain>
    </source>
</reference>
<dbReference type="EMBL" id="JARKIF010000013">
    <property type="protein sequence ID" value="KAJ7624810.1"/>
    <property type="molecule type" value="Genomic_DNA"/>
</dbReference>
<keyword evidence="2" id="KW-1185">Reference proteome</keyword>
<comment type="caution">
    <text evidence="1">The sequence shown here is derived from an EMBL/GenBank/DDBJ whole genome shotgun (WGS) entry which is preliminary data.</text>
</comment>
<proteinExistence type="predicted"/>
<sequence>MLPDEIISEILSPALKVPEELFSSTSDDSPFSNYTPSTSAYLLVCKDWFRVATPLLYNVVVLRSKSQANALETVLRSNPDFGRFIKMLRVEGGYGAAMYTILKSAPNVTDLVVSLSIWSPDSTDGLRKGLPLLNPRRVIVIDPYVPKPAVNKQRNALKATLFDCILSWSDLRVFGYPYGTPQQWNGHVALWLGRGQEMSELLLKTQVHTVTLGASFHPILLEFINMLGDMPSLKVLRFERPADTSLITKISEDPRLKELAKYTPEERATSPEKTFVEPDITPSLNPFVPMESASDETREIRLGLPYLYESLHLKKAAITGLLQQLAQEPQRGSYIRRIYSGFEHTFEQDSGIELLGYATNLEVLVPRFDQAQHITREALEVIGESAGHSVKELSVHLNLKKRGPLSFGKFTALRKLEIGSRSPSCPQIVLNALPDALEALHTLRITFGDALDGLLESFAVMQLPSLHTLALPVYFDEEGMSGRNKFMNVHGGKLLHITAFDMGNFGVLDLCPNLIDLELNMLYLDGLVTSKPHNSLAKIVVTERLDSDLEGKDINDMLPALREIHVTELEWPKTERQIAKSALVPFAESLLARNVKLIGSEGRQWVPRLKKGRSRKATSKS</sequence>
<evidence type="ECO:0000313" key="2">
    <source>
        <dbReference type="Proteomes" id="UP001221142"/>
    </source>
</evidence>
<name>A0AAD7BM12_9AGAR</name>
<dbReference type="AlphaFoldDB" id="A0AAD7BM12"/>
<accession>A0AAD7BM12</accession>
<protein>
    <submittedName>
        <fullName evidence="1">Uncharacterized protein</fullName>
    </submittedName>
</protein>
<gene>
    <name evidence="1" type="ORF">FB45DRAFT_1060982</name>
</gene>